<gene>
    <name evidence="8" type="ORF">SAMN04487954_12412</name>
</gene>
<proteinExistence type="inferred from homology"/>
<comment type="similarity">
    <text evidence="2">Belongs to the phage GPA family.</text>
</comment>
<keyword evidence="5" id="KW-0255">Endonuclease</keyword>
<dbReference type="Pfam" id="PF05840">
    <property type="entry name" value="Phage_GPA"/>
    <property type="match status" value="1"/>
</dbReference>
<evidence type="ECO:0000256" key="2">
    <source>
        <dbReference type="ARBA" id="ARBA00009260"/>
    </source>
</evidence>
<evidence type="ECO:0000256" key="1">
    <source>
        <dbReference type="ARBA" id="ARBA00003293"/>
    </source>
</evidence>
<dbReference type="RefSeq" id="WP_089689087.1">
    <property type="nucleotide sequence ID" value="NZ_FNES01000024.1"/>
</dbReference>
<protein>
    <submittedName>
        <fullName evidence="8">Bacteriophage replication gene A protein (GPA)</fullName>
    </submittedName>
</protein>
<keyword evidence="6" id="KW-0378">Hydrolase</keyword>
<sequence length="770" mass="87205">MTALERSLQFGNRECHAWRQAHYWSQLPSIAEDLAAGFVYVARRHGNAAGNRWLRRNAAGLIEPARVYRKFRPIAADLERGFRALVHRAPTTIEGLRAGCEWLASVEARLSIGAFNCTHDDDALVNHAEAQARAIEHERNALIGSIAEHNRRQRLGLLPPPVELPPLQGETLSARVREKARLIAESRNALTPPPVGIPLMAVFTWQRTPTMSLAVADELALRKARTRARLHGITPPPVKGPAAVQLARLTCSQWWRRKLRRLAGRRLEQVQREAHRVHAQAGIYCSDLTVERRKSQKARNRALLETLEAINQEGQTYTLAELAELGLANPDHRRAELMLRIRDTEAEARRLGHRGMFYTVTAPSRFHPAAMAGKKKVRRNPHYDGSSPREAQQHLQALWAKVRAKLARDDVGVYGIRVVEPNHDGTPHWHLLVWMQPEHEPAVTRTLQEYAEAEAPEELFDRFGRKTEARFKAKRIDHSNGRSAAGYVAKYISKNINGQQFARDGVAGDEKDPYGRNLSTIAPRIEAWAAVWGIRQFQFFGLPSVTVWREVRRLTERQERHLAEWEAATRPVPTAAERFHAIRKAANAGQWDLFLRLMGGPNRPRKERPIKPWTVHPQDTGRAEFSHATGQMAESLDALGRYGEPLAATWGLVVTDGRGREAEYLTRVYRWEVRSRHPSRAEGSSGPGAAGAPWTCVTNCTGVDIRPRTPPPEVLERQLERFRAWRASEEVRAVEEDAEFEARMIRAAARRLFQPTPPPQPEEYFPPELC</sequence>
<dbReference type="Proteomes" id="UP000198525">
    <property type="component" value="Unassembled WGS sequence"/>
</dbReference>
<reference evidence="8 9" key="1">
    <citation type="submission" date="2016-10" db="EMBL/GenBank/DDBJ databases">
        <authorList>
            <person name="de Groot N.N."/>
        </authorList>
    </citation>
    <scope>NUCLEOTIDE SEQUENCE [LARGE SCALE GENOMIC DNA]</scope>
    <source>
        <strain evidence="8 9">CGMCC 1.6133</strain>
    </source>
</reference>
<evidence type="ECO:0000256" key="3">
    <source>
        <dbReference type="ARBA" id="ARBA00022705"/>
    </source>
</evidence>
<dbReference type="OrthoDB" id="5568266at2"/>
<feature type="domain" description="Replication gene A protein-like" evidence="7">
    <location>
        <begin position="243"/>
        <end position="499"/>
    </location>
</feature>
<evidence type="ECO:0000256" key="4">
    <source>
        <dbReference type="ARBA" id="ARBA00022722"/>
    </source>
</evidence>
<evidence type="ECO:0000256" key="6">
    <source>
        <dbReference type="ARBA" id="ARBA00022801"/>
    </source>
</evidence>
<evidence type="ECO:0000313" key="8">
    <source>
        <dbReference type="EMBL" id="SDK70545.1"/>
    </source>
</evidence>
<comment type="function">
    <text evidence="1">Possible endonuclease which induces a single-strand cut and initiates DNA replication.</text>
</comment>
<dbReference type="STRING" id="376427.SAMN04487954_12412"/>
<evidence type="ECO:0000259" key="7">
    <source>
        <dbReference type="Pfam" id="PF05840"/>
    </source>
</evidence>
<dbReference type="AlphaFoldDB" id="A0A1G9E325"/>
<dbReference type="GO" id="GO:0006260">
    <property type="term" value="P:DNA replication"/>
    <property type="evidence" value="ECO:0007669"/>
    <property type="project" value="UniProtKB-KW"/>
</dbReference>
<organism evidence="8 9">
    <name type="scientific">Billgrantia gudaonensis</name>
    <dbReference type="NCBI Taxonomy" id="376427"/>
    <lineage>
        <taxon>Bacteria</taxon>
        <taxon>Pseudomonadati</taxon>
        <taxon>Pseudomonadota</taxon>
        <taxon>Gammaproteobacteria</taxon>
        <taxon>Oceanospirillales</taxon>
        <taxon>Halomonadaceae</taxon>
        <taxon>Billgrantia</taxon>
    </lineage>
</organism>
<evidence type="ECO:0000256" key="5">
    <source>
        <dbReference type="ARBA" id="ARBA00022759"/>
    </source>
</evidence>
<keyword evidence="3" id="KW-0235">DNA replication</keyword>
<keyword evidence="9" id="KW-1185">Reference proteome</keyword>
<dbReference type="EMBL" id="FNES01000024">
    <property type="protein sequence ID" value="SDK70545.1"/>
    <property type="molecule type" value="Genomic_DNA"/>
</dbReference>
<evidence type="ECO:0000313" key="9">
    <source>
        <dbReference type="Proteomes" id="UP000198525"/>
    </source>
</evidence>
<dbReference type="GO" id="GO:0004519">
    <property type="term" value="F:endonuclease activity"/>
    <property type="evidence" value="ECO:0007669"/>
    <property type="project" value="UniProtKB-KW"/>
</dbReference>
<name>A0A1G9E325_9GAMM</name>
<accession>A0A1G9E325</accession>
<dbReference type="GO" id="GO:0016787">
    <property type="term" value="F:hydrolase activity"/>
    <property type="evidence" value="ECO:0007669"/>
    <property type="project" value="UniProtKB-KW"/>
</dbReference>
<keyword evidence="4" id="KW-0540">Nuclease</keyword>
<dbReference type="InterPro" id="IPR008766">
    <property type="entry name" value="Replication_gene_A-like"/>
</dbReference>